<dbReference type="PANTHER" id="PTHR48081">
    <property type="entry name" value="AB HYDROLASE SUPERFAMILY PROTEIN C4A8.06C"/>
    <property type="match status" value="1"/>
</dbReference>
<dbReference type="Proteomes" id="UP000626220">
    <property type="component" value="Unassembled WGS sequence"/>
</dbReference>
<protein>
    <submittedName>
        <fullName evidence="4">Esterase</fullName>
    </submittedName>
</protein>
<proteinExistence type="inferred from homology"/>
<organism evidence="4 5">
    <name type="scientific">Seohaeicola zhoushanensis</name>
    <dbReference type="NCBI Taxonomy" id="1569283"/>
    <lineage>
        <taxon>Bacteria</taxon>
        <taxon>Pseudomonadati</taxon>
        <taxon>Pseudomonadota</taxon>
        <taxon>Alphaproteobacteria</taxon>
        <taxon>Rhodobacterales</taxon>
        <taxon>Roseobacteraceae</taxon>
        <taxon>Seohaeicola</taxon>
    </lineage>
</organism>
<dbReference type="GO" id="GO:0004806">
    <property type="term" value="F:triacylglycerol lipase activity"/>
    <property type="evidence" value="ECO:0007669"/>
    <property type="project" value="TreeGrafter"/>
</dbReference>
<evidence type="ECO:0000256" key="1">
    <source>
        <dbReference type="ARBA" id="ARBA00010515"/>
    </source>
</evidence>
<comment type="caution">
    <text evidence="4">The sequence shown here is derived from an EMBL/GenBank/DDBJ whole genome shotgun (WGS) entry which is preliminary data.</text>
</comment>
<comment type="similarity">
    <text evidence="1">Belongs to the 'GDXG' lipolytic enzyme family.</text>
</comment>
<dbReference type="Pfam" id="PF07859">
    <property type="entry name" value="Abhydrolase_3"/>
    <property type="match status" value="1"/>
</dbReference>
<dbReference type="InterPro" id="IPR050300">
    <property type="entry name" value="GDXG_lipolytic_enzyme"/>
</dbReference>
<keyword evidence="2" id="KW-0378">Hydrolase</keyword>
<evidence type="ECO:0000259" key="3">
    <source>
        <dbReference type="Pfam" id="PF07859"/>
    </source>
</evidence>
<dbReference type="RefSeq" id="WP_189680757.1">
    <property type="nucleotide sequence ID" value="NZ_BNCJ01000007.1"/>
</dbReference>
<name>A0A8J3GZ19_9RHOB</name>
<dbReference type="InterPro" id="IPR029058">
    <property type="entry name" value="AB_hydrolase_fold"/>
</dbReference>
<dbReference type="SUPFAM" id="SSF53474">
    <property type="entry name" value="alpha/beta-Hydrolases"/>
    <property type="match status" value="1"/>
</dbReference>
<dbReference type="PANTHER" id="PTHR48081:SF30">
    <property type="entry name" value="ACETYL-HYDROLASE LIPR-RELATED"/>
    <property type="match status" value="1"/>
</dbReference>
<reference evidence="4" key="2">
    <citation type="submission" date="2020-09" db="EMBL/GenBank/DDBJ databases">
        <authorList>
            <person name="Sun Q."/>
            <person name="Kim S."/>
        </authorList>
    </citation>
    <scope>NUCLEOTIDE SEQUENCE</scope>
    <source>
        <strain evidence="4">KCTC 42650</strain>
    </source>
</reference>
<reference evidence="4" key="1">
    <citation type="journal article" date="2014" name="Int. J. Syst. Evol. Microbiol.">
        <title>Complete genome sequence of Corynebacterium casei LMG S-19264T (=DSM 44701T), isolated from a smear-ripened cheese.</title>
        <authorList>
            <consortium name="US DOE Joint Genome Institute (JGI-PGF)"/>
            <person name="Walter F."/>
            <person name="Albersmeier A."/>
            <person name="Kalinowski J."/>
            <person name="Ruckert C."/>
        </authorList>
    </citation>
    <scope>NUCLEOTIDE SEQUENCE</scope>
    <source>
        <strain evidence="4">KCTC 42650</strain>
    </source>
</reference>
<sequence>MSGKPIDAVLARITDTIGQWGRGTTLDEMREGFAQLVSGGRRAAFTPVDAGGVPAGWFGTGEAVVIYCHGGGYQMGSMLSHGPLMADIAAASGARVLGFDYRLAPEHRFPAALEDAFTVYRWALDQGIPPERLAIAGESAGSGLALATLLKAREAGLPMPAAIAFLSPWLDMEARSESYDSRAALDPLTQRAKVLMMVKTYLGRDGDPAAPFASPINGDLSGLPPILVHVGDHETVLGDSELLAERVRAAGGSVDLAVWPEMIHHFQVFPELAEARASIAAIGAFLRDRLAP</sequence>
<dbReference type="AlphaFoldDB" id="A0A8J3GZ19"/>
<evidence type="ECO:0000256" key="2">
    <source>
        <dbReference type="ARBA" id="ARBA00022801"/>
    </source>
</evidence>
<evidence type="ECO:0000313" key="5">
    <source>
        <dbReference type="Proteomes" id="UP000626220"/>
    </source>
</evidence>
<feature type="domain" description="Alpha/beta hydrolase fold-3" evidence="3">
    <location>
        <begin position="65"/>
        <end position="267"/>
    </location>
</feature>
<gene>
    <name evidence="4" type="ORF">GCM10017056_28480</name>
</gene>
<dbReference type="Gene3D" id="3.40.50.1820">
    <property type="entry name" value="alpha/beta hydrolase"/>
    <property type="match status" value="1"/>
</dbReference>
<accession>A0A8J3GZ19</accession>
<keyword evidence="5" id="KW-1185">Reference proteome</keyword>
<evidence type="ECO:0000313" key="4">
    <source>
        <dbReference type="EMBL" id="GHF55178.1"/>
    </source>
</evidence>
<dbReference type="EMBL" id="BNCJ01000007">
    <property type="protein sequence ID" value="GHF55178.1"/>
    <property type="molecule type" value="Genomic_DNA"/>
</dbReference>
<dbReference type="InterPro" id="IPR013094">
    <property type="entry name" value="AB_hydrolase_3"/>
</dbReference>